<dbReference type="InterPro" id="IPR002941">
    <property type="entry name" value="DNA_methylase_N4/N6"/>
</dbReference>
<sequence length="613" mass="70266">MPTLNWIGKEKVVNHHRDVPFRVLEHKYHFEYSPESEAGENEKSLSAEALTQEGNMIIHGDNLEALKALLPKYEGKIKCIYIDPPYNTGNEGWVYNDNVNHPKIKKWLGDVVGKEGDDLTRHDKWLCMMYPRLKLLHRLLANDGAIFISIDDNEQANLKLICDEIFGNRNCIGPIIQNKMNAKNDTVNIQKNHEFILVYRKDSKITKGSKTSPTLLNQTIKEREVYEENGRYYFINDAITTRGEGGVLNARPNLGYTVYFNPETNQKEAILDYDIELAKESNSIKDIYCTDKEKLANGFIPIRPPKVRGKLGCWTWSLDKFNAEKDNIIVTGKKGAFAVKKRTFVESSHVVKKEHKLFYQDVNSRNSRSILDFSTNDGTTELSNIMDVQNIFDNPKNISMIEYLIGLIPNKDALILDSFAGSGTTAHAVMNLNKQDGGNRKFILVEMEDYAETITAERVKRVAKGYGEGKKAVEGTGGSFDYYTLGEPLFVGENKEYLNEAVGIEKIREYIWYSETRTALPVIARNEERMGNEGDRFVPRDDEPFYLGNKDQTAYYFFYEPQQVTTLDYDFLATIKTKAEQYVIYADNCLLSKAYMSEHNIIFKKIPRDISRF</sequence>
<dbReference type="GO" id="GO:0008170">
    <property type="term" value="F:N-methyltransferase activity"/>
    <property type="evidence" value="ECO:0007669"/>
    <property type="project" value="InterPro"/>
</dbReference>
<protein>
    <recommendedName>
        <fullName evidence="4">DNA methylase N-4/N-6 domain-containing protein</fullName>
    </recommendedName>
</protein>
<dbReference type="AlphaFoldDB" id="A0A150XZI3"/>
<organism evidence="5 6">
    <name type="scientific">Roseivirga seohaensis</name>
    <dbReference type="NCBI Taxonomy" id="1914963"/>
    <lineage>
        <taxon>Bacteria</taxon>
        <taxon>Pseudomonadati</taxon>
        <taxon>Bacteroidota</taxon>
        <taxon>Cytophagia</taxon>
        <taxon>Cytophagales</taxon>
        <taxon>Roseivirgaceae</taxon>
        <taxon>Roseivirga</taxon>
    </lineage>
</organism>
<evidence type="ECO:0000259" key="4">
    <source>
        <dbReference type="Pfam" id="PF01555"/>
    </source>
</evidence>
<evidence type="ECO:0000256" key="3">
    <source>
        <dbReference type="ARBA" id="ARBA00022679"/>
    </source>
</evidence>
<dbReference type="Pfam" id="PF01555">
    <property type="entry name" value="N6_N4_Mtase"/>
    <property type="match status" value="1"/>
</dbReference>
<dbReference type="Proteomes" id="UP000075663">
    <property type="component" value="Unassembled WGS sequence"/>
</dbReference>
<feature type="domain" description="DNA methylase N-4/N-6" evidence="4">
    <location>
        <begin position="77"/>
        <end position="455"/>
    </location>
</feature>
<name>A0A150XZI3_9BACT</name>
<comment type="caution">
    <text evidence="5">The sequence shown here is derived from an EMBL/GenBank/DDBJ whole genome shotgun (WGS) entry which is preliminary data.</text>
</comment>
<dbReference type="GO" id="GO:0003677">
    <property type="term" value="F:DNA binding"/>
    <property type="evidence" value="ECO:0007669"/>
    <property type="project" value="InterPro"/>
</dbReference>
<dbReference type="InterPro" id="IPR002052">
    <property type="entry name" value="DNA_methylase_N6_adenine_CS"/>
</dbReference>
<dbReference type="SUPFAM" id="SSF53335">
    <property type="entry name" value="S-adenosyl-L-methionine-dependent methyltransferases"/>
    <property type="match status" value="1"/>
</dbReference>
<dbReference type="InterPro" id="IPR001091">
    <property type="entry name" value="RM_Methyltransferase"/>
</dbReference>
<dbReference type="RefSeq" id="WP_062300983.1">
    <property type="nucleotide sequence ID" value="NZ_LRPB01000023.1"/>
</dbReference>
<evidence type="ECO:0000256" key="2">
    <source>
        <dbReference type="ARBA" id="ARBA00022603"/>
    </source>
</evidence>
<keyword evidence="2" id="KW-0489">Methyltransferase</keyword>
<gene>
    <name evidence="5" type="ORF">AWW67_03565</name>
</gene>
<dbReference type="EMBL" id="LRPB01000023">
    <property type="protein sequence ID" value="KYG84200.1"/>
    <property type="molecule type" value="Genomic_DNA"/>
</dbReference>
<evidence type="ECO:0000256" key="1">
    <source>
        <dbReference type="ARBA" id="ARBA00006594"/>
    </source>
</evidence>
<dbReference type="GO" id="GO:0032259">
    <property type="term" value="P:methylation"/>
    <property type="evidence" value="ECO:0007669"/>
    <property type="project" value="UniProtKB-KW"/>
</dbReference>
<dbReference type="PROSITE" id="PS00092">
    <property type="entry name" value="N6_MTASE"/>
    <property type="match status" value="1"/>
</dbReference>
<evidence type="ECO:0000313" key="5">
    <source>
        <dbReference type="EMBL" id="KYG84200.1"/>
    </source>
</evidence>
<reference evidence="5 6" key="1">
    <citation type="submission" date="2016-01" db="EMBL/GenBank/DDBJ databases">
        <title>Genome sequencing of Roseivirga seohaensis SW-152.</title>
        <authorList>
            <person name="Selvaratnam C."/>
            <person name="Thevarajoo S."/>
            <person name="Goh K.M."/>
            <person name="Ee R."/>
            <person name="Chan K.-G."/>
            <person name="Chong C.S."/>
        </authorList>
    </citation>
    <scope>NUCLEOTIDE SEQUENCE [LARGE SCALE GENOMIC DNA]</scope>
    <source>
        <strain evidence="5 6">SW-152</strain>
    </source>
</reference>
<dbReference type="InterPro" id="IPR029063">
    <property type="entry name" value="SAM-dependent_MTases_sf"/>
</dbReference>
<evidence type="ECO:0000313" key="6">
    <source>
        <dbReference type="Proteomes" id="UP000075663"/>
    </source>
</evidence>
<keyword evidence="3" id="KW-0808">Transferase</keyword>
<comment type="similarity">
    <text evidence="1">Belongs to the N(4)/N(6)-methyltransferase family.</text>
</comment>
<dbReference type="PRINTS" id="PR00508">
    <property type="entry name" value="S21N4MTFRASE"/>
</dbReference>
<dbReference type="STRING" id="1914963.AWW67_03565"/>
<proteinExistence type="inferred from homology"/>
<accession>A0A150XZI3</accession>
<dbReference type="Gene3D" id="3.40.50.150">
    <property type="entry name" value="Vaccinia Virus protein VP39"/>
    <property type="match status" value="1"/>
</dbReference>